<dbReference type="PANTHER" id="PTHR43818:SF5">
    <property type="entry name" value="OXIDOREDUCTASE FAMILY PROTEIN"/>
    <property type="match status" value="1"/>
</dbReference>
<comment type="caution">
    <text evidence="3">The sequence shown here is derived from an EMBL/GenBank/DDBJ whole genome shotgun (WGS) entry which is preliminary data.</text>
</comment>
<dbReference type="Pfam" id="PF19051">
    <property type="entry name" value="GFO_IDH_MocA_C2"/>
    <property type="match status" value="1"/>
</dbReference>
<proteinExistence type="predicted"/>
<dbReference type="SUPFAM" id="SSF55347">
    <property type="entry name" value="Glyceraldehyde-3-phosphate dehydrogenase-like, C-terminal domain"/>
    <property type="match status" value="1"/>
</dbReference>
<dbReference type="RefSeq" id="WP_202011391.1">
    <property type="nucleotide sequence ID" value="NZ_JAERRB010000005.1"/>
</dbReference>
<keyword evidence="4" id="KW-1185">Reference proteome</keyword>
<dbReference type="EMBL" id="JAERRB010000005">
    <property type="protein sequence ID" value="MBL0742780.1"/>
    <property type="molecule type" value="Genomic_DNA"/>
</dbReference>
<organism evidence="3 4">
    <name type="scientific">Chryseolinea lacunae</name>
    <dbReference type="NCBI Taxonomy" id="2801331"/>
    <lineage>
        <taxon>Bacteria</taxon>
        <taxon>Pseudomonadati</taxon>
        <taxon>Bacteroidota</taxon>
        <taxon>Cytophagia</taxon>
        <taxon>Cytophagales</taxon>
        <taxon>Fulvivirgaceae</taxon>
        <taxon>Chryseolinea</taxon>
    </lineage>
</organism>
<evidence type="ECO:0000313" key="4">
    <source>
        <dbReference type="Proteomes" id="UP000613030"/>
    </source>
</evidence>
<evidence type="ECO:0000259" key="1">
    <source>
        <dbReference type="Pfam" id="PF01408"/>
    </source>
</evidence>
<dbReference type="Pfam" id="PF01408">
    <property type="entry name" value="GFO_IDH_MocA"/>
    <property type="match status" value="1"/>
</dbReference>
<accession>A0ABS1KTI8</accession>
<dbReference type="InterPro" id="IPR050463">
    <property type="entry name" value="Gfo/Idh/MocA_oxidrdct_glycsds"/>
</dbReference>
<reference evidence="3 4" key="1">
    <citation type="submission" date="2021-01" db="EMBL/GenBank/DDBJ databases">
        <title>Chryseolinea sp. Jin1 Genome sequencing and assembly.</title>
        <authorList>
            <person name="Kim I."/>
        </authorList>
    </citation>
    <scope>NUCLEOTIDE SEQUENCE [LARGE SCALE GENOMIC DNA]</scope>
    <source>
        <strain evidence="3 4">Jin1</strain>
    </source>
</reference>
<gene>
    <name evidence="3" type="ORF">JI741_16255</name>
</gene>
<evidence type="ECO:0000313" key="3">
    <source>
        <dbReference type="EMBL" id="MBL0742780.1"/>
    </source>
</evidence>
<dbReference type="Proteomes" id="UP000613030">
    <property type="component" value="Unassembled WGS sequence"/>
</dbReference>
<dbReference type="InterPro" id="IPR000683">
    <property type="entry name" value="Gfo/Idh/MocA-like_OxRdtase_N"/>
</dbReference>
<feature type="domain" description="Gfo/Idh/MocA-like oxidoreductase bacterial type C-terminal" evidence="2">
    <location>
        <begin position="198"/>
        <end position="426"/>
    </location>
</feature>
<sequence>MQRRQFIQTTAAATVGLATAPLIKVLGKDKKYSTALIGSGWWGGNILRCAMQSGQCKIVGLCDVDTTQLNTTLDEVKKLTGDTPKLYRDFRELLAKEKPEIVIVATPDHWHPLIAIAAMQAGAHVYVEKPVCHTINEGKAMVKAARDTQRIVQVGTHRRVSPHNVSGMEFLKSGKAGKIGSVRAFVHYPGGPGAKTPDSEAPSTLDWNMWCGPAPLRPYNKTMHPKGFRSYLDYANGTLGDWGIHWMDQILWWTEEKHPKKVYSTGGRFIRQDNTDAPDTQNVIFQFESFTASWEHRQYAGNEAEKTNIGCYFYGTEGTFHMGWLDGWTFYPSDTKKQIIHQDPKLDMPDQQNIAALWTDFMNAIKTNKLPVCDIEIGQRSTNMSLLGMLSLKLGRGVDWDGEKGVIRNDAEANALLSRAYRGEWKYPQL</sequence>
<protein>
    <submittedName>
        <fullName evidence="3">Gfo/Idh/MocA family oxidoreductase</fullName>
    </submittedName>
</protein>
<name>A0ABS1KTI8_9BACT</name>
<dbReference type="Gene3D" id="3.30.360.10">
    <property type="entry name" value="Dihydrodipicolinate Reductase, domain 2"/>
    <property type="match status" value="1"/>
</dbReference>
<dbReference type="InterPro" id="IPR043906">
    <property type="entry name" value="Gfo/Idh/MocA_OxRdtase_bact_C"/>
</dbReference>
<dbReference type="InterPro" id="IPR036291">
    <property type="entry name" value="NAD(P)-bd_dom_sf"/>
</dbReference>
<dbReference type="PANTHER" id="PTHR43818">
    <property type="entry name" value="BCDNA.GH03377"/>
    <property type="match status" value="1"/>
</dbReference>
<dbReference type="Gene3D" id="3.40.50.720">
    <property type="entry name" value="NAD(P)-binding Rossmann-like Domain"/>
    <property type="match status" value="1"/>
</dbReference>
<dbReference type="SUPFAM" id="SSF51735">
    <property type="entry name" value="NAD(P)-binding Rossmann-fold domains"/>
    <property type="match status" value="1"/>
</dbReference>
<feature type="domain" description="Gfo/Idh/MocA-like oxidoreductase N-terminal" evidence="1">
    <location>
        <begin position="34"/>
        <end position="155"/>
    </location>
</feature>
<evidence type="ECO:0000259" key="2">
    <source>
        <dbReference type="Pfam" id="PF19051"/>
    </source>
</evidence>